<dbReference type="GO" id="GO:0051256">
    <property type="term" value="P:mitotic spindle midzone assembly"/>
    <property type="evidence" value="ECO:0007669"/>
    <property type="project" value="TreeGrafter"/>
</dbReference>
<accession>A0AA47M4Y6</accession>
<dbReference type="PANTHER" id="PTHR19321">
    <property type="entry name" value="PROTEIN REGULATOR OF CYTOKINESIS 1 PRC1-RELATED"/>
    <property type="match status" value="1"/>
</dbReference>
<dbReference type="Gene3D" id="1.20.58.1520">
    <property type="match status" value="1"/>
</dbReference>
<dbReference type="PANTHER" id="PTHR19321:SF1">
    <property type="entry name" value="PROTEIN REGULATOR OF CYTOKINESIS 1"/>
    <property type="match status" value="1"/>
</dbReference>
<evidence type="ECO:0000313" key="4">
    <source>
        <dbReference type="Proteomes" id="UP001174136"/>
    </source>
</evidence>
<protein>
    <submittedName>
        <fullName evidence="3">Protein regulator of cytokinesis 1</fullName>
    </submittedName>
</protein>
<evidence type="ECO:0000256" key="2">
    <source>
        <dbReference type="SAM" id="MobiDB-lite"/>
    </source>
</evidence>
<sequence length="666" mass="76762">MGVAYAHQAPPTAKTFQLRSSSRPISASPVSRVQFSNCVSVFKWRDGVNGGNQTEVIYLENIKTMRRSEIHAAESVACLNKALNRLKDIWEEVGILEDQRLQRTDVVQQHIKGLLDMMIEEEEEMKKRLKTSLESCRKELDDLCSELQMPTFQEEAGTTMLQLEKDRRTRLDVMKKHKKQRMDDLQALVDRDRELCDVLCSTPFCIDHDCVPSLERLDDYRAYIANLAKEKQRRHAEFVSVKEQIILSMEDLERLPETSFERDVMCEDEDAFCLSNDNIASLKLLLTQLEDLKVAKERQCSAYRSKIQELWERLQIPQEERETMAEHMVRSKKRNVEALLAEIERLDALKIKSIRSFVEAIRAEMAHLWDKCLYSAEQRQEFAPYYDLEDGFTEELLNRHEAEVSALKQRYEDHRELFEGVARWQENWKLFLELDGKANDPSRLNNRGGNLLKEQKQRADLQKSLPKLEKSLKAQIDLWEQECGGEFLIDGQKFLEYVQQQWSTFHSEKEKEKMERQMKKTKQFEEEVKFGAVVRTPSKRRMPATPTPGKVRKLTGISSLSTPNSTLSSGLGATISHSSALRPPLSIKKGLGLRTPINAKASNLLERNKENATPHPDKSTFSGDVKSQDNHDFTFNSVAGTYLDFARDLSKASKTNVKLNSTVTNH</sequence>
<proteinExistence type="predicted"/>
<feature type="coiled-coil region" evidence="1">
    <location>
        <begin position="119"/>
        <end position="146"/>
    </location>
</feature>
<gene>
    <name evidence="3" type="primary">PRC1_1</name>
    <name evidence="3" type="ORF">N1851_030874</name>
</gene>
<feature type="region of interest" description="Disordered" evidence="2">
    <location>
        <begin position="539"/>
        <end position="559"/>
    </location>
</feature>
<dbReference type="GO" id="GO:0005737">
    <property type="term" value="C:cytoplasm"/>
    <property type="evidence" value="ECO:0007669"/>
    <property type="project" value="TreeGrafter"/>
</dbReference>
<dbReference type="GO" id="GO:0008017">
    <property type="term" value="F:microtubule binding"/>
    <property type="evidence" value="ECO:0007669"/>
    <property type="project" value="InterPro"/>
</dbReference>
<dbReference type="GO" id="GO:1990023">
    <property type="term" value="C:mitotic spindle midzone"/>
    <property type="evidence" value="ECO:0007669"/>
    <property type="project" value="TreeGrafter"/>
</dbReference>
<keyword evidence="4" id="KW-1185">Reference proteome</keyword>
<dbReference type="InterPro" id="IPR007145">
    <property type="entry name" value="MAP65_Ase1_PRC1"/>
</dbReference>
<name>A0AA47M4Y6_MERPO</name>
<reference evidence="3" key="1">
    <citation type="journal article" date="2023" name="Front. Mar. Sci.">
        <title>A new Merluccius polli reference genome to investigate the effects of global change in West African waters.</title>
        <authorList>
            <person name="Mateo J.L."/>
            <person name="Blanco-Fernandez C."/>
            <person name="Garcia-Vazquez E."/>
            <person name="Machado-Schiaffino G."/>
        </authorList>
    </citation>
    <scope>NUCLEOTIDE SEQUENCE</scope>
    <source>
        <strain evidence="3">C29</strain>
        <tissue evidence="3">Fin</tissue>
    </source>
</reference>
<feature type="compositionally biased region" description="Basic and acidic residues" evidence="2">
    <location>
        <begin position="606"/>
        <end position="618"/>
    </location>
</feature>
<organism evidence="3 4">
    <name type="scientific">Merluccius polli</name>
    <name type="common">Benguela hake</name>
    <name type="synonym">Merluccius cadenati</name>
    <dbReference type="NCBI Taxonomy" id="89951"/>
    <lineage>
        <taxon>Eukaryota</taxon>
        <taxon>Metazoa</taxon>
        <taxon>Chordata</taxon>
        <taxon>Craniata</taxon>
        <taxon>Vertebrata</taxon>
        <taxon>Euteleostomi</taxon>
        <taxon>Actinopterygii</taxon>
        <taxon>Neopterygii</taxon>
        <taxon>Teleostei</taxon>
        <taxon>Neoteleostei</taxon>
        <taxon>Acanthomorphata</taxon>
        <taxon>Zeiogadaria</taxon>
        <taxon>Gadariae</taxon>
        <taxon>Gadiformes</taxon>
        <taxon>Gadoidei</taxon>
        <taxon>Merlucciidae</taxon>
        <taxon>Merluccius</taxon>
    </lineage>
</organism>
<comment type="caution">
    <text evidence="3">The sequence shown here is derived from an EMBL/GenBank/DDBJ whole genome shotgun (WGS) entry which is preliminary data.</text>
</comment>
<keyword evidence="1" id="KW-0175">Coiled coil</keyword>
<dbReference type="EMBL" id="JAOPHQ010005979">
    <property type="protein sequence ID" value="KAK0133594.1"/>
    <property type="molecule type" value="Genomic_DNA"/>
</dbReference>
<dbReference type="AlphaFoldDB" id="A0AA47M4Y6"/>
<feature type="region of interest" description="Disordered" evidence="2">
    <location>
        <begin position="606"/>
        <end position="630"/>
    </location>
</feature>
<dbReference type="Pfam" id="PF03999">
    <property type="entry name" value="MAP65_ASE1"/>
    <property type="match status" value="1"/>
</dbReference>
<dbReference type="Proteomes" id="UP001174136">
    <property type="component" value="Unassembled WGS sequence"/>
</dbReference>
<evidence type="ECO:0000313" key="3">
    <source>
        <dbReference type="EMBL" id="KAK0133594.1"/>
    </source>
</evidence>
<evidence type="ECO:0000256" key="1">
    <source>
        <dbReference type="SAM" id="Coils"/>
    </source>
</evidence>